<proteinExistence type="predicted"/>
<accession>A0ACC0JB72</accession>
<comment type="caution">
    <text evidence="1">The sequence shown here is derived from an EMBL/GenBank/DDBJ whole genome shotgun (WGS) entry which is preliminary data.</text>
</comment>
<protein>
    <submittedName>
        <fullName evidence="1">Uncharacterized protein</fullName>
    </submittedName>
</protein>
<keyword evidence="2" id="KW-1185">Reference proteome</keyword>
<reference evidence="1 2" key="1">
    <citation type="journal article" date="2022" name="Genome Biol. Evol.">
        <title>The Spruce Budworm Genome: Reconstructing the Evolutionary History of Antifreeze Proteins.</title>
        <authorList>
            <person name="Beliveau C."/>
            <person name="Gagne P."/>
            <person name="Picq S."/>
            <person name="Vernygora O."/>
            <person name="Keeling C.I."/>
            <person name="Pinkney K."/>
            <person name="Doucet D."/>
            <person name="Wen F."/>
            <person name="Johnston J.S."/>
            <person name="Maaroufi H."/>
            <person name="Boyle B."/>
            <person name="Laroche J."/>
            <person name="Dewar K."/>
            <person name="Juretic N."/>
            <person name="Blackburn G."/>
            <person name="Nisole A."/>
            <person name="Brunet B."/>
            <person name="Brandao M."/>
            <person name="Lumley L."/>
            <person name="Duan J."/>
            <person name="Quan G."/>
            <person name="Lucarotti C.J."/>
            <person name="Roe A.D."/>
            <person name="Sperling F.A.H."/>
            <person name="Levesque R.C."/>
            <person name="Cusson M."/>
        </authorList>
    </citation>
    <scope>NUCLEOTIDE SEQUENCE [LARGE SCALE GENOMIC DNA]</scope>
    <source>
        <strain evidence="1">Glfc:IPQL:Cfum</strain>
    </source>
</reference>
<sequence length="131" mass="13754">MCQEAEEDLPWNGYVAAAALGALLLLQLAGAALALLAARGPAPARPSTPLSRRAPHAAFSASRVSLVNSFRSGAVAQRCKLVIVWLSVDRSSASSRSGLSVRSVRSDRTPTAEHAPLKAKYKNGRIVPVPV</sequence>
<dbReference type="Proteomes" id="UP001064048">
    <property type="component" value="Chromosome 16"/>
</dbReference>
<organism evidence="1 2">
    <name type="scientific">Choristoneura fumiferana</name>
    <name type="common">Spruce budworm moth</name>
    <name type="synonym">Archips fumiferana</name>
    <dbReference type="NCBI Taxonomy" id="7141"/>
    <lineage>
        <taxon>Eukaryota</taxon>
        <taxon>Metazoa</taxon>
        <taxon>Ecdysozoa</taxon>
        <taxon>Arthropoda</taxon>
        <taxon>Hexapoda</taxon>
        <taxon>Insecta</taxon>
        <taxon>Pterygota</taxon>
        <taxon>Neoptera</taxon>
        <taxon>Endopterygota</taxon>
        <taxon>Lepidoptera</taxon>
        <taxon>Glossata</taxon>
        <taxon>Ditrysia</taxon>
        <taxon>Tortricoidea</taxon>
        <taxon>Tortricidae</taxon>
        <taxon>Tortricinae</taxon>
        <taxon>Choristoneura</taxon>
    </lineage>
</organism>
<gene>
    <name evidence="1" type="ORF">MSG28_009443</name>
</gene>
<evidence type="ECO:0000313" key="2">
    <source>
        <dbReference type="Proteomes" id="UP001064048"/>
    </source>
</evidence>
<dbReference type="EMBL" id="CM046116">
    <property type="protein sequence ID" value="KAI8421360.1"/>
    <property type="molecule type" value="Genomic_DNA"/>
</dbReference>
<name>A0ACC0JB72_CHOFU</name>
<evidence type="ECO:0000313" key="1">
    <source>
        <dbReference type="EMBL" id="KAI8421360.1"/>
    </source>
</evidence>